<protein>
    <recommendedName>
        <fullName evidence="4">Kelch repeat protein</fullName>
    </recommendedName>
</protein>
<evidence type="ECO:0000313" key="3">
    <source>
        <dbReference type="Proteomes" id="UP000274822"/>
    </source>
</evidence>
<feature type="transmembrane region" description="Helical" evidence="1">
    <location>
        <begin position="195"/>
        <end position="214"/>
    </location>
</feature>
<evidence type="ECO:0000256" key="1">
    <source>
        <dbReference type="SAM" id="Phobius"/>
    </source>
</evidence>
<organism evidence="2 3">
    <name type="scientific">Jimgerdemannia flammicorona</name>
    <dbReference type="NCBI Taxonomy" id="994334"/>
    <lineage>
        <taxon>Eukaryota</taxon>
        <taxon>Fungi</taxon>
        <taxon>Fungi incertae sedis</taxon>
        <taxon>Mucoromycota</taxon>
        <taxon>Mucoromycotina</taxon>
        <taxon>Endogonomycetes</taxon>
        <taxon>Endogonales</taxon>
        <taxon>Endogonaceae</taxon>
        <taxon>Jimgerdemannia</taxon>
    </lineage>
</organism>
<dbReference type="EMBL" id="RBNJ01016016">
    <property type="protein sequence ID" value="RUS24435.1"/>
    <property type="molecule type" value="Genomic_DNA"/>
</dbReference>
<dbReference type="SUPFAM" id="SSF117281">
    <property type="entry name" value="Kelch motif"/>
    <property type="match status" value="1"/>
</dbReference>
<proteinExistence type="predicted"/>
<dbReference type="AlphaFoldDB" id="A0A433Q3Q4"/>
<dbReference type="InterPro" id="IPR015915">
    <property type="entry name" value="Kelch-typ_b-propeller"/>
</dbReference>
<evidence type="ECO:0000313" key="2">
    <source>
        <dbReference type="EMBL" id="RUS24435.1"/>
    </source>
</evidence>
<feature type="non-terminal residue" evidence="2">
    <location>
        <position position="217"/>
    </location>
</feature>
<keyword evidence="3" id="KW-1185">Reference proteome</keyword>
<keyword evidence="1" id="KW-0812">Transmembrane</keyword>
<dbReference type="Proteomes" id="UP000274822">
    <property type="component" value="Unassembled WGS sequence"/>
</dbReference>
<gene>
    <name evidence="2" type="ORF">BC938DRAFT_473587</name>
</gene>
<keyword evidence="1" id="KW-0472">Membrane</keyword>
<accession>A0A433Q3Q4</accession>
<name>A0A433Q3Q4_9FUNG</name>
<sequence>MFGGSQIYSNSSRFYYAAIYRFNIEIKTWSSCKPAGKWKIGFDSAVPVRFDGMIYLFHGGTNDMPPGQPSNNTSTVTNATYIYNVLGNTVVEQTSSSYPLYAAPPSLFNYGGVHDDSVIFVSGFSIAQDGLDGIWVYNFTTQDWVAGAAKTTPLTTTTTITTTTTTTTTITLVVAMVPSTSARSEPASGPRVEAIVGPTVGGIVLVLAVAACFLERR</sequence>
<reference evidence="2 3" key="1">
    <citation type="journal article" date="2018" name="New Phytol.">
        <title>Phylogenomics of Endogonaceae and evolution of mycorrhizas within Mucoromycota.</title>
        <authorList>
            <person name="Chang Y."/>
            <person name="Desiro A."/>
            <person name="Na H."/>
            <person name="Sandor L."/>
            <person name="Lipzen A."/>
            <person name="Clum A."/>
            <person name="Barry K."/>
            <person name="Grigoriev I.V."/>
            <person name="Martin F.M."/>
            <person name="Stajich J.E."/>
            <person name="Smith M.E."/>
            <person name="Bonito G."/>
            <person name="Spatafora J.W."/>
        </authorList>
    </citation>
    <scope>NUCLEOTIDE SEQUENCE [LARGE SCALE GENOMIC DNA]</scope>
    <source>
        <strain evidence="2 3">AD002</strain>
    </source>
</reference>
<dbReference type="Gene3D" id="2.120.10.80">
    <property type="entry name" value="Kelch-type beta propeller"/>
    <property type="match status" value="1"/>
</dbReference>
<keyword evidence="1" id="KW-1133">Transmembrane helix</keyword>
<evidence type="ECO:0008006" key="4">
    <source>
        <dbReference type="Google" id="ProtNLM"/>
    </source>
</evidence>
<comment type="caution">
    <text evidence="2">The sequence shown here is derived from an EMBL/GenBank/DDBJ whole genome shotgun (WGS) entry which is preliminary data.</text>
</comment>